<name>A0AA35J5Y1_SACK1</name>
<accession>A0AA35J5Y1</accession>
<dbReference type="Proteomes" id="UP001162087">
    <property type="component" value="Chromosome 13"/>
</dbReference>
<evidence type="ECO:0000313" key="2">
    <source>
        <dbReference type="Proteomes" id="UP001162087"/>
    </source>
</evidence>
<protein>
    <submittedName>
        <fullName evidence="1">Uncharacterized protein</fullName>
    </submittedName>
</protein>
<gene>
    <name evidence="1" type="primary">SKDI13G2290</name>
    <name evidence="1" type="ORF">SKDI_13G2290</name>
</gene>
<evidence type="ECO:0000313" key="1">
    <source>
        <dbReference type="EMBL" id="CAI4048260.1"/>
    </source>
</evidence>
<dbReference type="Pfam" id="PF00674">
    <property type="entry name" value="DUP"/>
    <property type="match status" value="1"/>
</dbReference>
<dbReference type="EMBL" id="OX365908">
    <property type="protein sequence ID" value="CAI4048260.1"/>
    <property type="molecule type" value="Genomic_DNA"/>
</dbReference>
<dbReference type="OrthoDB" id="4048315at2759"/>
<reference evidence="1" key="1">
    <citation type="submission" date="2022-10" db="EMBL/GenBank/DDBJ databases">
        <authorList>
            <person name="Byrne P K."/>
        </authorList>
    </citation>
    <scope>NUCLEOTIDE SEQUENCE</scope>
    <source>
        <strain evidence="1">IFO1802</strain>
    </source>
</reference>
<sequence>MNSLLEDNDISNDVKLDTLNEGLHDEASPSLLSGNITLPKDCFSSYVAYLIYEMAHFKLTAFVIVLSAIILSLILLLWDSIERKPLNIVLIANFIVFDTFGIIAAVIKFAMPMTGDNFQTKLLLEVIARKPSVEGVEWRTIAYNVNEYLFNKGLWNTPYYFYSEDSCYGTFKRFMKGKNPNAIPKYSASNSTNPQSGTTIGNGSNDATTFHSFSSDPILEGYFVKAAEIQKEALREYWGKQYPDTDIP</sequence>
<keyword evidence="2" id="KW-1185">Reference proteome</keyword>
<dbReference type="InterPro" id="IPR001142">
    <property type="entry name" value="DUP/COS"/>
</dbReference>
<organism evidence="1 2">
    <name type="scientific">Saccharomyces kudriavzevii (strain ATCC MYA-4449 / AS 2.2408 / CBS 8840 / NBRC 1802 / NCYC 2889)</name>
    <name type="common">Yeast</name>
    <dbReference type="NCBI Taxonomy" id="226230"/>
    <lineage>
        <taxon>Eukaryota</taxon>
        <taxon>Fungi</taxon>
        <taxon>Dikarya</taxon>
        <taxon>Ascomycota</taxon>
        <taxon>Saccharomycotina</taxon>
        <taxon>Saccharomycetes</taxon>
        <taxon>Saccharomycetales</taxon>
        <taxon>Saccharomycetaceae</taxon>
        <taxon>Saccharomyces</taxon>
    </lineage>
</organism>
<proteinExistence type="predicted"/>